<dbReference type="Gene3D" id="1.10.10.10">
    <property type="entry name" value="Winged helix-like DNA-binding domain superfamily/Winged helix DNA-binding domain"/>
    <property type="match status" value="1"/>
</dbReference>
<keyword evidence="3" id="KW-0804">Transcription</keyword>
<dbReference type="GO" id="GO:0003700">
    <property type="term" value="F:DNA-binding transcription factor activity"/>
    <property type="evidence" value="ECO:0007669"/>
    <property type="project" value="InterPro"/>
</dbReference>
<dbReference type="Pfam" id="PF01047">
    <property type="entry name" value="MarR"/>
    <property type="match status" value="1"/>
</dbReference>
<evidence type="ECO:0000256" key="2">
    <source>
        <dbReference type="ARBA" id="ARBA00023125"/>
    </source>
</evidence>
<dbReference type="EMBL" id="UINC01024604">
    <property type="protein sequence ID" value="SVA98563.1"/>
    <property type="molecule type" value="Genomic_DNA"/>
</dbReference>
<protein>
    <recommendedName>
        <fullName evidence="4">HTH marR-type domain-containing protein</fullName>
    </recommendedName>
</protein>
<dbReference type="InterPro" id="IPR036388">
    <property type="entry name" value="WH-like_DNA-bd_sf"/>
</dbReference>
<reference evidence="5" key="1">
    <citation type="submission" date="2018-05" db="EMBL/GenBank/DDBJ databases">
        <authorList>
            <person name="Lanie J.A."/>
            <person name="Ng W.-L."/>
            <person name="Kazmierczak K.M."/>
            <person name="Andrzejewski T.M."/>
            <person name="Davidsen T.M."/>
            <person name="Wayne K.J."/>
            <person name="Tettelin H."/>
            <person name="Glass J.I."/>
            <person name="Rusch D."/>
            <person name="Podicherti R."/>
            <person name="Tsui H.-C.T."/>
            <person name="Winkler M.E."/>
        </authorList>
    </citation>
    <scope>NUCLEOTIDE SEQUENCE</scope>
</reference>
<evidence type="ECO:0000259" key="4">
    <source>
        <dbReference type="PROSITE" id="PS50995"/>
    </source>
</evidence>
<dbReference type="GO" id="GO:0003677">
    <property type="term" value="F:DNA binding"/>
    <property type="evidence" value="ECO:0007669"/>
    <property type="project" value="UniProtKB-KW"/>
</dbReference>
<keyword evidence="1" id="KW-0805">Transcription regulation</keyword>
<keyword evidence="2" id="KW-0238">DNA-binding</keyword>
<dbReference type="InterPro" id="IPR036390">
    <property type="entry name" value="WH_DNA-bd_sf"/>
</dbReference>
<dbReference type="PANTHER" id="PTHR42756">
    <property type="entry name" value="TRANSCRIPTIONAL REGULATOR, MARR"/>
    <property type="match status" value="1"/>
</dbReference>
<dbReference type="AlphaFoldDB" id="A0A382AC95"/>
<dbReference type="PANTHER" id="PTHR42756:SF1">
    <property type="entry name" value="TRANSCRIPTIONAL REPRESSOR OF EMRAB OPERON"/>
    <property type="match status" value="1"/>
</dbReference>
<gene>
    <name evidence="5" type="ORF">METZ01_LOCUS151417</name>
</gene>
<feature type="domain" description="HTH marR-type" evidence="4">
    <location>
        <begin position="1"/>
        <end position="84"/>
    </location>
</feature>
<dbReference type="PROSITE" id="PS50995">
    <property type="entry name" value="HTH_MARR_2"/>
    <property type="match status" value="1"/>
</dbReference>
<accession>A0A382AC95</accession>
<dbReference type="InterPro" id="IPR000835">
    <property type="entry name" value="HTH_MarR-typ"/>
</dbReference>
<evidence type="ECO:0000256" key="1">
    <source>
        <dbReference type="ARBA" id="ARBA00023015"/>
    </source>
</evidence>
<sequence length="108" mass="11921">MAEYMWVTASTMSLNLKRLSEAGFISRERDSEDRRVMNVRLTESGGKIREAVRVLDPGRVEAMLTSLSGEERRFFVVRGLAVFADAADGLVTQGSDYIGSLTEGTESL</sequence>
<evidence type="ECO:0000313" key="5">
    <source>
        <dbReference type="EMBL" id="SVA98563.1"/>
    </source>
</evidence>
<organism evidence="5">
    <name type="scientific">marine metagenome</name>
    <dbReference type="NCBI Taxonomy" id="408172"/>
    <lineage>
        <taxon>unclassified sequences</taxon>
        <taxon>metagenomes</taxon>
        <taxon>ecological metagenomes</taxon>
    </lineage>
</organism>
<dbReference type="SUPFAM" id="SSF46785">
    <property type="entry name" value="Winged helix' DNA-binding domain"/>
    <property type="match status" value="1"/>
</dbReference>
<proteinExistence type="predicted"/>
<evidence type="ECO:0000256" key="3">
    <source>
        <dbReference type="ARBA" id="ARBA00023163"/>
    </source>
</evidence>
<name>A0A382AC95_9ZZZZ</name>